<organism evidence="1 2">
    <name type="scientific">Saccharothrix xinjiangensis</name>
    <dbReference type="NCBI Taxonomy" id="204798"/>
    <lineage>
        <taxon>Bacteria</taxon>
        <taxon>Bacillati</taxon>
        <taxon>Actinomycetota</taxon>
        <taxon>Actinomycetes</taxon>
        <taxon>Pseudonocardiales</taxon>
        <taxon>Pseudonocardiaceae</taxon>
        <taxon>Saccharothrix</taxon>
    </lineage>
</organism>
<evidence type="ECO:0000313" key="1">
    <source>
        <dbReference type="EMBL" id="MFC5053632.1"/>
    </source>
</evidence>
<proteinExistence type="predicted"/>
<dbReference type="EMBL" id="JBHSJB010000007">
    <property type="protein sequence ID" value="MFC5053632.1"/>
    <property type="molecule type" value="Genomic_DNA"/>
</dbReference>
<dbReference type="RefSeq" id="WP_344036494.1">
    <property type="nucleotide sequence ID" value="NZ_BAAAKE010000005.1"/>
</dbReference>
<sequence length="186" mass="19455">MAVTTANLVQGPAELYAGVFGATEPGEATVNSTPAASAWSDLGGTDGGARLNVALTYSVLTVDQLVEAAGRRLTNRDCNIATSLAEPTLENVDRMLNGGTSASGSGWKSWAPASESSATQPNYWAVLLHGWAPAGNRRMVIGRKVLNIANMESAYTKDGKTLVPVDLATHYVSQSVPSFRVIDGTD</sequence>
<name>A0ABV9XW05_9PSEU</name>
<comment type="caution">
    <text evidence="1">The sequence shown here is derived from an EMBL/GenBank/DDBJ whole genome shotgun (WGS) entry which is preliminary data.</text>
</comment>
<gene>
    <name evidence="1" type="ORF">ACFPFM_07655</name>
</gene>
<reference evidence="2" key="1">
    <citation type="journal article" date="2019" name="Int. J. Syst. Evol. Microbiol.">
        <title>The Global Catalogue of Microorganisms (GCM) 10K type strain sequencing project: providing services to taxonomists for standard genome sequencing and annotation.</title>
        <authorList>
            <consortium name="The Broad Institute Genomics Platform"/>
            <consortium name="The Broad Institute Genome Sequencing Center for Infectious Disease"/>
            <person name="Wu L."/>
            <person name="Ma J."/>
        </authorList>
    </citation>
    <scope>NUCLEOTIDE SEQUENCE [LARGE SCALE GENOMIC DNA]</scope>
    <source>
        <strain evidence="2">KCTC 12848</strain>
    </source>
</reference>
<evidence type="ECO:0000313" key="2">
    <source>
        <dbReference type="Proteomes" id="UP001595833"/>
    </source>
</evidence>
<dbReference type="Proteomes" id="UP001595833">
    <property type="component" value="Unassembled WGS sequence"/>
</dbReference>
<protein>
    <submittedName>
        <fullName evidence="1">Uncharacterized protein</fullName>
    </submittedName>
</protein>
<accession>A0ABV9XW05</accession>
<keyword evidence="2" id="KW-1185">Reference proteome</keyword>